<keyword evidence="7" id="KW-0624">Polysaccharide degradation</keyword>
<keyword evidence="11" id="KW-1185">Reference proteome</keyword>
<evidence type="ECO:0000256" key="2">
    <source>
        <dbReference type="ARBA" id="ARBA00022737"/>
    </source>
</evidence>
<keyword evidence="5" id="KW-0119">Carbohydrate metabolism</keyword>
<dbReference type="PANTHER" id="PTHR31736">
    <property type="match status" value="1"/>
</dbReference>
<proteinExistence type="inferred from homology"/>
<accession>A0A363NTM2</accession>
<gene>
    <name evidence="10" type="ORF">DCO56_12190</name>
</gene>
<dbReference type="SUPFAM" id="SSF51126">
    <property type="entry name" value="Pectin lyase-like"/>
    <property type="match status" value="1"/>
</dbReference>
<keyword evidence="2" id="KW-0677">Repeat</keyword>
<evidence type="ECO:0000256" key="5">
    <source>
        <dbReference type="ARBA" id="ARBA00023277"/>
    </source>
</evidence>
<evidence type="ECO:0000313" key="11">
    <source>
        <dbReference type="Proteomes" id="UP000250831"/>
    </source>
</evidence>
<dbReference type="RefSeq" id="WP_108634052.1">
    <property type="nucleotide sequence ID" value="NZ_QCXX01000003.1"/>
</dbReference>
<dbReference type="GO" id="GO:0004650">
    <property type="term" value="F:polygalacturonase activity"/>
    <property type="evidence" value="ECO:0007669"/>
    <property type="project" value="InterPro"/>
</dbReference>
<comment type="caution">
    <text evidence="10">The sequence shown here is derived from an EMBL/GenBank/DDBJ whole genome shotgun (WGS) entry which is preliminary data.</text>
</comment>
<dbReference type="InterPro" id="IPR012334">
    <property type="entry name" value="Pectin_lyas_fold"/>
</dbReference>
<evidence type="ECO:0000256" key="4">
    <source>
        <dbReference type="ARBA" id="ARBA00023180"/>
    </source>
</evidence>
<protein>
    <submittedName>
        <fullName evidence="10">Uncharacterized protein</fullName>
    </submittedName>
</protein>
<name>A0A363NTM2_9SPHI</name>
<sequence>MKLFILPFVWLCFVACDKITPSKEEAALLKSENHSTRASLSTAVTTYPLPSSLPNQYRSAAYTVSAGGNAIGLYHAGNNSWGNSVSYGYFDFSGTVSVSITPSSGFSTFKLVPASLGITGVRSGNTITFTLSQPTNISLVLDNNYQGKVLHLFAQELESNIPSTTDPNVLYYAPGYYDLSSQPPLTLSSGKTLYIAGGAVIRGRVKIDNASNVTIRGRGILLNDYNSPTDDIALALGTVSNSTVKDIIVNRNIGSWTAAMHNCSFVNVSNYKAVSPYFASSDGFNINSSHDITFDKSFIHSADDAVAIKGMSDQIPANSLPVYNIIYKNAQLWADANNTIGIGAETRAAYFQNIKFQNIDILYNYDDKNHPDVLPDRSAINIFALHGTYFNDITFEDIRVEKAKRLINVQMDETFYFGSLTGNWSWPGAMTNILYKNITSTSGGSNEVKLVGWNDSHRIEGVTFENVKINGNYIKDFKDSHLTLNQYANAVKIISPSGTVNSDVYNASTDFSTAQGTRRWYYKYWQAGIGTSLMSWNPDGSNHWRGSGSYDAIWNGGGNIYIHPDNSQPILAWNAPKSGTVKITGLVRKNDTGGGDGVNVSIWKNNAMIWPSGSWQTIVYNNTTGFWHDINVPVTFGDELSFRVDQRSNSGWDTTYWNPEIAYQ</sequence>
<dbReference type="InterPro" id="IPR000743">
    <property type="entry name" value="Glyco_hydro_28"/>
</dbReference>
<dbReference type="Proteomes" id="UP000250831">
    <property type="component" value="Unassembled WGS sequence"/>
</dbReference>
<dbReference type="EMBL" id="QCXX01000003">
    <property type="protein sequence ID" value="PUV24124.1"/>
    <property type="molecule type" value="Genomic_DNA"/>
</dbReference>
<comment type="similarity">
    <text evidence="1 9">Belongs to the glycosyl hydrolase 28 family.</text>
</comment>
<evidence type="ECO:0000256" key="8">
    <source>
        <dbReference type="ARBA" id="ARBA00037278"/>
    </source>
</evidence>
<comment type="function">
    <text evidence="8">Pectinolytic enzyme involved in the degradation of xylogalacturonan (xga), a galacturonan backbone heavily substituted with xylose, and which is one important component of the hairy regions of pectin. Activity requires a galacturonic acid backbone substituted with xylose.</text>
</comment>
<reference evidence="10 11" key="1">
    <citation type="submission" date="2018-04" db="EMBL/GenBank/DDBJ databases">
        <title>Sphingobacterium sp. M46 Genome.</title>
        <authorList>
            <person name="Cheng J."/>
            <person name="Li Y."/>
        </authorList>
    </citation>
    <scope>NUCLEOTIDE SEQUENCE [LARGE SCALE GENOMIC DNA]</scope>
    <source>
        <strain evidence="10 11">M46</strain>
    </source>
</reference>
<dbReference type="GO" id="GO:0000272">
    <property type="term" value="P:polysaccharide catabolic process"/>
    <property type="evidence" value="ECO:0007669"/>
    <property type="project" value="UniProtKB-KW"/>
</dbReference>
<evidence type="ECO:0000256" key="9">
    <source>
        <dbReference type="RuleBase" id="RU361169"/>
    </source>
</evidence>
<keyword evidence="4" id="KW-0325">Glycoprotein</keyword>
<dbReference type="Pfam" id="PF00295">
    <property type="entry name" value="Glyco_hydro_28"/>
    <property type="match status" value="1"/>
</dbReference>
<keyword evidence="3 9" id="KW-0378">Hydrolase</keyword>
<evidence type="ECO:0000256" key="3">
    <source>
        <dbReference type="ARBA" id="ARBA00022801"/>
    </source>
</evidence>
<evidence type="ECO:0000313" key="10">
    <source>
        <dbReference type="EMBL" id="PUV24124.1"/>
    </source>
</evidence>
<keyword evidence="6 9" id="KW-0326">Glycosidase</keyword>
<evidence type="ECO:0000256" key="1">
    <source>
        <dbReference type="ARBA" id="ARBA00008834"/>
    </source>
</evidence>
<dbReference type="AlphaFoldDB" id="A0A363NTM2"/>
<dbReference type="OrthoDB" id="9795222at2"/>
<dbReference type="Gene3D" id="2.160.20.10">
    <property type="entry name" value="Single-stranded right-handed beta-helix, Pectin lyase-like"/>
    <property type="match status" value="1"/>
</dbReference>
<dbReference type="PANTHER" id="PTHR31736:SF9">
    <property type="entry name" value="ENDO-XYLOGALACTURONAN HYDROLASE A-RELATED"/>
    <property type="match status" value="1"/>
</dbReference>
<evidence type="ECO:0000256" key="7">
    <source>
        <dbReference type="ARBA" id="ARBA00023326"/>
    </source>
</evidence>
<organism evidence="10 11">
    <name type="scientific">Sphingobacterium athyrii</name>
    <dbReference type="NCBI Taxonomy" id="2152717"/>
    <lineage>
        <taxon>Bacteria</taxon>
        <taxon>Pseudomonadati</taxon>
        <taxon>Bacteroidota</taxon>
        <taxon>Sphingobacteriia</taxon>
        <taxon>Sphingobacteriales</taxon>
        <taxon>Sphingobacteriaceae</taxon>
        <taxon>Sphingobacterium</taxon>
    </lineage>
</organism>
<dbReference type="InterPro" id="IPR011050">
    <property type="entry name" value="Pectin_lyase_fold/virulence"/>
</dbReference>
<evidence type="ECO:0000256" key="6">
    <source>
        <dbReference type="ARBA" id="ARBA00023295"/>
    </source>
</evidence>